<name>A0A916JMD6_9FLAO</name>
<dbReference type="InterPro" id="IPR006530">
    <property type="entry name" value="YD"/>
</dbReference>
<reference evidence="1" key="1">
    <citation type="submission" date="2021-04" db="EMBL/GenBank/DDBJ databases">
        <authorList>
            <person name="Rodrigo-Torres L."/>
            <person name="Arahal R. D."/>
            <person name="Lucena T."/>
        </authorList>
    </citation>
    <scope>NUCLEOTIDE SEQUENCE</scope>
    <source>
        <strain evidence="1">AS29M-1</strain>
    </source>
</reference>
<dbReference type="KEGG" id="ptan:CRYO30217_01647"/>
<dbReference type="RefSeq" id="WP_258541843.1">
    <property type="nucleotide sequence ID" value="NZ_OU015584.1"/>
</dbReference>
<dbReference type="Gene3D" id="2.180.10.10">
    <property type="entry name" value="RHS repeat-associated core"/>
    <property type="match status" value="1"/>
</dbReference>
<evidence type="ECO:0000313" key="2">
    <source>
        <dbReference type="Proteomes" id="UP000683507"/>
    </source>
</evidence>
<keyword evidence="2" id="KW-1185">Reference proteome</keyword>
<organism evidence="1 2">
    <name type="scientific">Parvicella tangerina</name>
    <dbReference type="NCBI Taxonomy" id="2829795"/>
    <lineage>
        <taxon>Bacteria</taxon>
        <taxon>Pseudomonadati</taxon>
        <taxon>Bacteroidota</taxon>
        <taxon>Flavobacteriia</taxon>
        <taxon>Flavobacteriales</taxon>
        <taxon>Parvicellaceae</taxon>
        <taxon>Parvicella</taxon>
    </lineage>
</organism>
<dbReference type="EMBL" id="OU015584">
    <property type="protein sequence ID" value="CAG5081496.1"/>
    <property type="molecule type" value="Genomic_DNA"/>
</dbReference>
<dbReference type="NCBIfam" id="TIGR01643">
    <property type="entry name" value="YD_repeat_2x"/>
    <property type="match status" value="1"/>
</dbReference>
<protein>
    <recommendedName>
        <fullName evidence="3">RHS repeat protein</fullName>
    </recommendedName>
</protein>
<accession>A0A916JMD6</accession>
<evidence type="ECO:0008006" key="3">
    <source>
        <dbReference type="Google" id="ProtNLM"/>
    </source>
</evidence>
<sequence>MKYRVLLYLLLILNVGFSQKENSKYSVFHIISNDNPNFGPDEQRHNWEPPVINVVHSTRIDTTYNDTLILDYDNSGNVISYKRIGKWGRCHVLKYEYNENSQLVKEISLDCNGVVSRSLYIDYSDTTIIESEDGKNPSKVIYFLDSNHNRTKRQDIINGRNSTYWLKEYDKKGNVIDFKFYWSDTSFFHEVYEYGQNGELMESEILRFAHALPATPYDFLGRQIISLTNGNKRIYQYDDQNHQITEYRVQYNNDTIVYRYTYDQYGNLKEVLKNEEGTTKVDTYHEYKYDEYGNVTECKSYYKGELRSVSKTQYDYKK</sequence>
<evidence type="ECO:0000313" key="1">
    <source>
        <dbReference type="EMBL" id="CAG5081496.1"/>
    </source>
</evidence>
<proteinExistence type="predicted"/>
<dbReference type="Proteomes" id="UP000683507">
    <property type="component" value="Chromosome"/>
</dbReference>
<dbReference type="AlphaFoldDB" id="A0A916JMD6"/>
<gene>
    <name evidence="1" type="ORF">CRYO30217_01647</name>
</gene>